<feature type="transmembrane region" description="Helical" evidence="1">
    <location>
        <begin position="6"/>
        <end position="28"/>
    </location>
</feature>
<keyword evidence="1" id="KW-1133">Transmembrane helix</keyword>
<reference evidence="2 3" key="1">
    <citation type="submission" date="2013-10" db="EMBL/GenBank/DDBJ databases">
        <authorList>
            <person name="Wang G."/>
            <person name="Zhuang W."/>
        </authorList>
    </citation>
    <scope>NUCLEOTIDE SEQUENCE [LARGE SCALE GENOMIC DNA]</scope>
    <source>
        <strain evidence="2 3">DSM 20118</strain>
    </source>
</reference>
<evidence type="ECO:0000256" key="1">
    <source>
        <dbReference type="SAM" id="Phobius"/>
    </source>
</evidence>
<dbReference type="InterPro" id="IPR046671">
    <property type="entry name" value="DUF6541"/>
</dbReference>
<feature type="transmembrane region" description="Helical" evidence="1">
    <location>
        <begin position="102"/>
        <end position="121"/>
    </location>
</feature>
<dbReference type="RefSeq" id="WP_034627329.1">
    <property type="nucleotide sequence ID" value="NZ_AXNT01000032.1"/>
</dbReference>
<accession>A0A0A0BAN3</accession>
<evidence type="ECO:0008006" key="4">
    <source>
        <dbReference type="Google" id="ProtNLM"/>
    </source>
</evidence>
<evidence type="ECO:0000313" key="2">
    <source>
        <dbReference type="EMBL" id="KGM02899.1"/>
    </source>
</evidence>
<feature type="transmembrane region" description="Helical" evidence="1">
    <location>
        <begin position="362"/>
        <end position="389"/>
    </location>
</feature>
<dbReference type="Pfam" id="PF20176">
    <property type="entry name" value="DUF6541"/>
    <property type="match status" value="1"/>
</dbReference>
<feature type="transmembrane region" description="Helical" evidence="1">
    <location>
        <begin position="35"/>
        <end position="57"/>
    </location>
</feature>
<feature type="transmembrane region" description="Helical" evidence="1">
    <location>
        <begin position="323"/>
        <end position="342"/>
    </location>
</feature>
<keyword evidence="1" id="KW-0472">Membrane</keyword>
<evidence type="ECO:0000313" key="3">
    <source>
        <dbReference type="Proteomes" id="UP000029833"/>
    </source>
</evidence>
<keyword evidence="1" id="KW-0812">Transmembrane</keyword>
<gene>
    <name evidence="2" type="ORF">Q760_10765</name>
</gene>
<sequence>MEWLRAGAVACAVVAAFWGPGLLVGWAARLRGLGLLAAAPLLTLGVAGPAAIAVALLGVPWDAASASVAVLVTAGLVGACSSRGRDAPPAGPVPRAQGSTRVWLLVSVLAGVLAQLVPVAVGMGRPGRLLTGHDAVAHLTMVRFARESGVASSLRISDAHTLDGTTQGFYGAGWHAVTALLGDVPDASTVFNTAVLVPCALAWTLGLVALTMSTFPSRPRAWCFAAVASGAGVALPVLLVMRPEGMIANAVAVALVPSFAALVTAPWSRLSPARWCVLALGTAGLALTHPNAAAAGALVVLPWAVLRARPRVVRLLRGRTGRAVLAVASAVAVGAVAWFAGTDSVRAVYAYEPEPPRRAGDVAVALLTGDATGMGCGAGVPVVLAALVGGALSWRSPRARWLVLASALLAALYVAATSPVPVLTDVDRVWYGEPRRFAPVMVAVLVPLASRALDALPGALRLHAARRARGSPASARPVRAGGALLAVAVLLMSAVSSGVGLSGLSRYTFGDGVPAEEAQVADDAELAMLVRAGQLLDPEVGVLGSSFSGATHLYGLHGQRVVPPTYLTVENEDLRYLRLHLDDLGQDPEVCAALGRLGVGYLYADPLPWNWLPTHVNPLTAPDRGVRLLDAGGSARLYEITAC</sequence>
<dbReference type="Proteomes" id="UP000029833">
    <property type="component" value="Unassembled WGS sequence"/>
</dbReference>
<comment type="caution">
    <text evidence="2">The sequence shown here is derived from an EMBL/GenBank/DDBJ whole genome shotgun (WGS) entry which is preliminary data.</text>
</comment>
<organism evidence="2 3">
    <name type="scientific">Cellulomonas cellasea DSM 20118</name>
    <dbReference type="NCBI Taxonomy" id="1408250"/>
    <lineage>
        <taxon>Bacteria</taxon>
        <taxon>Bacillati</taxon>
        <taxon>Actinomycetota</taxon>
        <taxon>Actinomycetes</taxon>
        <taxon>Micrococcales</taxon>
        <taxon>Cellulomonadaceae</taxon>
        <taxon>Cellulomonas</taxon>
    </lineage>
</organism>
<feature type="transmembrane region" description="Helical" evidence="1">
    <location>
        <begin position="401"/>
        <end position="420"/>
    </location>
</feature>
<name>A0A0A0BAN3_9CELL</name>
<feature type="transmembrane region" description="Helical" evidence="1">
    <location>
        <begin position="222"/>
        <end position="241"/>
    </location>
</feature>
<protein>
    <recommendedName>
        <fullName evidence="4">Glycosyltransferase RgtA/B/C/D-like domain-containing protein</fullName>
    </recommendedName>
</protein>
<keyword evidence="3" id="KW-1185">Reference proteome</keyword>
<dbReference type="AlphaFoldDB" id="A0A0A0BAN3"/>
<dbReference type="OrthoDB" id="3169698at2"/>
<feature type="transmembrane region" description="Helical" evidence="1">
    <location>
        <begin position="190"/>
        <end position="210"/>
    </location>
</feature>
<feature type="transmembrane region" description="Helical" evidence="1">
    <location>
        <begin position="481"/>
        <end position="504"/>
    </location>
</feature>
<feature type="transmembrane region" description="Helical" evidence="1">
    <location>
        <begin position="440"/>
        <end position="460"/>
    </location>
</feature>
<dbReference type="STRING" id="1408250.Q760_10765"/>
<feature type="transmembrane region" description="Helical" evidence="1">
    <location>
        <begin position="247"/>
        <end position="265"/>
    </location>
</feature>
<proteinExistence type="predicted"/>
<feature type="transmembrane region" description="Helical" evidence="1">
    <location>
        <begin position="63"/>
        <end position="81"/>
    </location>
</feature>
<dbReference type="EMBL" id="AXNT01000032">
    <property type="protein sequence ID" value="KGM02899.1"/>
    <property type="molecule type" value="Genomic_DNA"/>
</dbReference>